<dbReference type="KEGG" id="rmr:Rmar_2707"/>
<accession>D0MGL5</accession>
<name>D0MGL5_RHOM4</name>
<dbReference type="AlphaFoldDB" id="D0MGL5"/>
<dbReference type="eggNOG" id="ENOG50310D1">
    <property type="taxonomic scope" value="Bacteria"/>
</dbReference>
<keyword evidence="2" id="KW-0812">Transmembrane</keyword>
<feature type="transmembrane region" description="Helical" evidence="2">
    <location>
        <begin position="55"/>
        <end position="74"/>
    </location>
</feature>
<feature type="region of interest" description="Disordered" evidence="1">
    <location>
        <begin position="1"/>
        <end position="27"/>
    </location>
</feature>
<sequence>MIRTRTKTRRSGRQGRPKRPTARATTRWPSWRELARRESARADQPRTVRFSARRLTLYVVAAAALFVAYVWHVYATREALQEVQRLRREHLQLVLTYNRLKGEFDRATSPAVIYERARALGLEEGFTYGPVVIHVQP</sequence>
<evidence type="ECO:0000313" key="3">
    <source>
        <dbReference type="EMBL" id="ACY49578.1"/>
    </source>
</evidence>
<reference evidence="3 4" key="1">
    <citation type="journal article" date="2009" name="Stand. Genomic Sci.">
        <title>Complete genome sequence of Rhodothermus marinus type strain (R-10).</title>
        <authorList>
            <person name="Nolan M."/>
            <person name="Tindall B.J."/>
            <person name="Pomrenke H."/>
            <person name="Lapidus A."/>
            <person name="Copeland A."/>
            <person name="Glavina Del Rio T."/>
            <person name="Lucas S."/>
            <person name="Chen F."/>
            <person name="Tice H."/>
            <person name="Cheng J.F."/>
            <person name="Saunders E."/>
            <person name="Han C."/>
            <person name="Bruce D."/>
            <person name="Goodwin L."/>
            <person name="Chain P."/>
            <person name="Pitluck S."/>
            <person name="Ovchinikova G."/>
            <person name="Pati A."/>
            <person name="Ivanova N."/>
            <person name="Mavromatis K."/>
            <person name="Chen A."/>
            <person name="Palaniappan K."/>
            <person name="Land M."/>
            <person name="Hauser L."/>
            <person name="Chang Y.J."/>
            <person name="Jeffries C.D."/>
            <person name="Brettin T."/>
            <person name="Goker M."/>
            <person name="Bristow J."/>
            <person name="Eisen J.A."/>
            <person name="Markowitz V."/>
            <person name="Hugenholtz P."/>
            <person name="Kyrpides N.C."/>
            <person name="Klenk H.P."/>
            <person name="Detter J.C."/>
        </authorList>
    </citation>
    <scope>NUCLEOTIDE SEQUENCE [LARGE SCALE GENOMIC DNA]</scope>
    <source>
        <strain evidence="4">ATCC 43812 / DSM 4252 / R-10</strain>
    </source>
</reference>
<evidence type="ECO:0000256" key="2">
    <source>
        <dbReference type="SAM" id="Phobius"/>
    </source>
</evidence>
<dbReference type="STRING" id="518766.Rmar_2707"/>
<evidence type="ECO:0000313" key="4">
    <source>
        <dbReference type="Proteomes" id="UP000002221"/>
    </source>
</evidence>
<evidence type="ECO:0000256" key="1">
    <source>
        <dbReference type="SAM" id="MobiDB-lite"/>
    </source>
</evidence>
<dbReference type="OrthoDB" id="1495087at2"/>
<keyword evidence="2" id="KW-1133">Transmembrane helix</keyword>
<dbReference type="Proteomes" id="UP000002221">
    <property type="component" value="Chromosome"/>
</dbReference>
<feature type="compositionally biased region" description="Basic residues" evidence="1">
    <location>
        <begin position="1"/>
        <end position="21"/>
    </location>
</feature>
<dbReference type="HOGENOM" id="CLU_1863627_0_0_10"/>
<dbReference type="EMBL" id="CP001807">
    <property type="protein sequence ID" value="ACY49578.1"/>
    <property type="molecule type" value="Genomic_DNA"/>
</dbReference>
<proteinExistence type="predicted"/>
<gene>
    <name evidence="3" type="ordered locus">Rmar_2707</name>
</gene>
<keyword evidence="2" id="KW-0472">Membrane</keyword>
<organism evidence="3 4">
    <name type="scientific">Rhodothermus marinus (strain ATCC 43812 / DSM 4252 / R-10)</name>
    <name type="common">Rhodothermus obamensis</name>
    <dbReference type="NCBI Taxonomy" id="518766"/>
    <lineage>
        <taxon>Bacteria</taxon>
        <taxon>Pseudomonadati</taxon>
        <taxon>Rhodothermota</taxon>
        <taxon>Rhodothermia</taxon>
        <taxon>Rhodothermales</taxon>
        <taxon>Rhodothermaceae</taxon>
        <taxon>Rhodothermus</taxon>
    </lineage>
</organism>
<dbReference type="RefSeq" id="WP_012845188.1">
    <property type="nucleotide sequence ID" value="NC_013501.1"/>
</dbReference>
<keyword evidence="4" id="KW-1185">Reference proteome</keyword>
<protein>
    <submittedName>
        <fullName evidence="3">Uncharacterized protein</fullName>
    </submittedName>
</protein>